<evidence type="ECO:0000313" key="2">
    <source>
        <dbReference type="Proteomes" id="UP000008820"/>
    </source>
</evidence>
<dbReference type="InterPro" id="IPR012340">
    <property type="entry name" value="NA-bd_OB-fold"/>
</dbReference>
<protein>
    <submittedName>
        <fullName evidence="1">Uncharacterized protein</fullName>
    </submittedName>
</protein>
<dbReference type="FunCoup" id="A0A1S4FMU2">
    <property type="interactions" value="1"/>
</dbReference>
<keyword evidence="2" id="KW-1185">Reference proteome</keyword>
<dbReference type="OrthoDB" id="2015372at2759"/>
<dbReference type="Proteomes" id="UP000008820">
    <property type="component" value="Chromosome 1"/>
</dbReference>
<dbReference type="VEuPathDB" id="VectorBase:AAEL009488"/>
<dbReference type="InParanoid" id="A0A1S4FMU2"/>
<dbReference type="SUPFAM" id="SSF50249">
    <property type="entry name" value="Nucleic acid-binding proteins"/>
    <property type="match status" value="1"/>
</dbReference>
<proteinExistence type="predicted"/>
<reference evidence="1" key="2">
    <citation type="submission" date="2020-05" db="UniProtKB">
        <authorList>
            <consortium name="EnsemblMetazoa"/>
        </authorList>
    </citation>
    <scope>IDENTIFICATION</scope>
    <source>
        <strain evidence="1">LVP_AGWG</strain>
    </source>
</reference>
<dbReference type="EnsemblMetazoa" id="AAEL009488-RA">
    <property type="protein sequence ID" value="AAEL009488-PA"/>
    <property type="gene ID" value="AAEL009488"/>
</dbReference>
<accession>A0A1S4FMU2</accession>
<sequence>MSSTFGETTKNIYSTLLTECHLEGLKQELYLRERIVIFVQRTELWNRIKQYCLEFHERFVESGCNPDLLLGPLIVTLNIGYEALKKFDTGLLDDFVREPIYYEKAFREVILSIANSFFEQLERSFRIRLEQIHCRLRTKLPLEEPYLFRTQPNNVSIGLTAFRCVVQGYSSIQKYILQSVWLCTADPLRIAIAGEIKRAPKCEDCGNLLQEHQRIRAVSDFCTVRVFVTDSLRTRTTVGRIYQSVLVRLADDLCEPLKLGYEYVITGVFNPLNQFFDAWAFEEL</sequence>
<gene>
    <name evidence="1" type="primary">5571994</name>
</gene>
<name>A0A1S4FMU2_AEDAE</name>
<reference evidence="1 2" key="1">
    <citation type="submission" date="2017-06" db="EMBL/GenBank/DDBJ databases">
        <title>Aedes aegypti genome working group (AGWG) sequencing and assembly.</title>
        <authorList>
            <consortium name="Aedes aegypti Genome Working Group (AGWG)"/>
            <person name="Matthews B.J."/>
        </authorList>
    </citation>
    <scope>NUCLEOTIDE SEQUENCE [LARGE SCALE GENOMIC DNA]</scope>
    <source>
        <strain evidence="1 2">LVP_AGWG</strain>
    </source>
</reference>
<dbReference type="AlphaFoldDB" id="A0A1S4FMU2"/>
<organism evidence="1 2">
    <name type="scientific">Aedes aegypti</name>
    <name type="common">Yellowfever mosquito</name>
    <name type="synonym">Culex aegypti</name>
    <dbReference type="NCBI Taxonomy" id="7159"/>
    <lineage>
        <taxon>Eukaryota</taxon>
        <taxon>Metazoa</taxon>
        <taxon>Ecdysozoa</taxon>
        <taxon>Arthropoda</taxon>
        <taxon>Hexapoda</taxon>
        <taxon>Insecta</taxon>
        <taxon>Pterygota</taxon>
        <taxon>Neoptera</taxon>
        <taxon>Endopterygota</taxon>
        <taxon>Diptera</taxon>
        <taxon>Nematocera</taxon>
        <taxon>Culicoidea</taxon>
        <taxon>Culicidae</taxon>
        <taxon>Culicinae</taxon>
        <taxon>Aedini</taxon>
        <taxon>Aedes</taxon>
        <taxon>Stegomyia</taxon>
    </lineage>
</organism>
<evidence type="ECO:0000313" key="1">
    <source>
        <dbReference type="EnsemblMetazoa" id="AAEL009488-PA"/>
    </source>
</evidence>